<evidence type="ECO:0000259" key="2">
    <source>
        <dbReference type="PROSITE" id="PS51382"/>
    </source>
</evidence>
<dbReference type="PROSITE" id="PS51382">
    <property type="entry name" value="SPX"/>
    <property type="match status" value="1"/>
</dbReference>
<dbReference type="InterPro" id="IPR004331">
    <property type="entry name" value="SPX_dom"/>
</dbReference>
<accession>A0AAV0ZMI2</accession>
<evidence type="ECO:0000313" key="3">
    <source>
        <dbReference type="EMBL" id="CAI8599651.1"/>
    </source>
</evidence>
<dbReference type="PANTHER" id="PTHR45978:SF3">
    <property type="entry name" value="SPX DOMAIN-CONTAINING PROTEIN 1-LIKE"/>
    <property type="match status" value="1"/>
</dbReference>
<protein>
    <recommendedName>
        <fullName evidence="2">SPX domain-containing protein</fullName>
    </recommendedName>
</protein>
<evidence type="ECO:0000256" key="1">
    <source>
        <dbReference type="SAM" id="MobiDB-lite"/>
    </source>
</evidence>
<dbReference type="PANTHER" id="PTHR45978">
    <property type="entry name" value="SPX DOMAIN-CONTAINING PROTEIN 3"/>
    <property type="match status" value="1"/>
</dbReference>
<gene>
    <name evidence="3" type="ORF">VFH_II185000</name>
</gene>
<dbReference type="InterPro" id="IPR031142">
    <property type="entry name" value="SPX_prot"/>
</dbReference>
<sequence>MKFWKILKRQIEQTLPEWRDKFLSYKNLKKQLKIMCPKHACTPPRLDAYQVHHFLYLLEVEIDKFNTFFVNKEEEYIIKWKLLQDRVDRAMDYSDAELMSLGREIVDFHGEMVLLENYSALNYTGLVKIIKKHDKRTGALLRLPFIQDVLNQPFFETDVLNSLVKECEVILNIFFANNDEPSCQCPSTSEETEEDGRGSNVIEDESKEKLMQAPNELAEIENMENVFINLTLSALRTLEEIRGRSSMLMYAEFLQKQEMETKRSGKARGNKRKR</sequence>
<dbReference type="GO" id="GO:0016036">
    <property type="term" value="P:cellular response to phosphate starvation"/>
    <property type="evidence" value="ECO:0007669"/>
    <property type="project" value="InterPro"/>
</dbReference>
<dbReference type="CDD" id="cd14481">
    <property type="entry name" value="SPX_AtSPX1_like"/>
    <property type="match status" value="1"/>
</dbReference>
<proteinExistence type="predicted"/>
<dbReference type="AlphaFoldDB" id="A0AAV0ZMI2"/>
<feature type="domain" description="SPX" evidence="2">
    <location>
        <begin position="1"/>
        <end position="147"/>
    </location>
</feature>
<dbReference type="Pfam" id="PF03105">
    <property type="entry name" value="SPX"/>
    <property type="match status" value="1"/>
</dbReference>
<dbReference type="Proteomes" id="UP001157006">
    <property type="component" value="Chromosome 2"/>
</dbReference>
<dbReference type="EMBL" id="OX451737">
    <property type="protein sequence ID" value="CAI8599651.1"/>
    <property type="molecule type" value="Genomic_DNA"/>
</dbReference>
<feature type="region of interest" description="Disordered" evidence="1">
    <location>
        <begin position="182"/>
        <end position="208"/>
    </location>
</feature>
<reference evidence="3 4" key="1">
    <citation type="submission" date="2023-01" db="EMBL/GenBank/DDBJ databases">
        <authorList>
            <person name="Kreplak J."/>
        </authorList>
    </citation>
    <scope>NUCLEOTIDE SEQUENCE [LARGE SCALE GENOMIC DNA]</scope>
</reference>
<name>A0AAV0ZMI2_VICFA</name>
<keyword evidence="4" id="KW-1185">Reference proteome</keyword>
<evidence type="ECO:0000313" key="4">
    <source>
        <dbReference type="Proteomes" id="UP001157006"/>
    </source>
</evidence>
<organism evidence="3 4">
    <name type="scientific">Vicia faba</name>
    <name type="common">Broad bean</name>
    <name type="synonym">Faba vulgaris</name>
    <dbReference type="NCBI Taxonomy" id="3906"/>
    <lineage>
        <taxon>Eukaryota</taxon>
        <taxon>Viridiplantae</taxon>
        <taxon>Streptophyta</taxon>
        <taxon>Embryophyta</taxon>
        <taxon>Tracheophyta</taxon>
        <taxon>Spermatophyta</taxon>
        <taxon>Magnoliopsida</taxon>
        <taxon>eudicotyledons</taxon>
        <taxon>Gunneridae</taxon>
        <taxon>Pentapetalae</taxon>
        <taxon>rosids</taxon>
        <taxon>fabids</taxon>
        <taxon>Fabales</taxon>
        <taxon>Fabaceae</taxon>
        <taxon>Papilionoideae</taxon>
        <taxon>50 kb inversion clade</taxon>
        <taxon>NPAAA clade</taxon>
        <taxon>Hologalegina</taxon>
        <taxon>IRL clade</taxon>
        <taxon>Fabeae</taxon>
        <taxon>Vicia</taxon>
    </lineage>
</organism>